<dbReference type="STRING" id="584708.Apau_0828"/>
<evidence type="ECO:0000256" key="12">
    <source>
        <dbReference type="ARBA" id="ARBA00022801"/>
    </source>
</evidence>
<evidence type="ECO:0000256" key="1">
    <source>
        <dbReference type="ARBA" id="ARBA00000077"/>
    </source>
</evidence>
<evidence type="ECO:0000256" key="11">
    <source>
        <dbReference type="ARBA" id="ARBA00022759"/>
    </source>
</evidence>
<dbReference type="InterPro" id="IPR001352">
    <property type="entry name" value="RNase_HII/HIII"/>
</dbReference>
<dbReference type="CDD" id="cd07182">
    <property type="entry name" value="RNase_HII_bacteria_HII_like"/>
    <property type="match status" value="1"/>
</dbReference>
<dbReference type="InterPro" id="IPR036397">
    <property type="entry name" value="RNaseH_sf"/>
</dbReference>
<dbReference type="HOGENOM" id="CLU_036532_3_1_0"/>
<evidence type="ECO:0000256" key="7">
    <source>
        <dbReference type="ARBA" id="ARBA00019179"/>
    </source>
</evidence>
<dbReference type="RefSeq" id="WP_006300424.1">
    <property type="nucleotide sequence ID" value="NZ_CM001022.1"/>
</dbReference>
<evidence type="ECO:0000256" key="10">
    <source>
        <dbReference type="ARBA" id="ARBA00022723"/>
    </source>
</evidence>
<feature type="binding site" evidence="14 15">
    <location>
        <position position="8"/>
    </location>
    <ligand>
        <name>a divalent metal cation</name>
        <dbReference type="ChEBI" id="CHEBI:60240"/>
    </ligand>
</feature>
<organism evidence="18 19">
    <name type="scientific">Aminomonas paucivorans DSM 12260</name>
    <dbReference type="NCBI Taxonomy" id="584708"/>
    <lineage>
        <taxon>Bacteria</taxon>
        <taxon>Thermotogati</taxon>
        <taxon>Synergistota</taxon>
        <taxon>Synergistia</taxon>
        <taxon>Synergistales</taxon>
        <taxon>Synergistaceae</taxon>
        <taxon>Aminomonas</taxon>
    </lineage>
</organism>
<dbReference type="Proteomes" id="UP000005096">
    <property type="component" value="Chromosome"/>
</dbReference>
<dbReference type="NCBIfam" id="NF000595">
    <property type="entry name" value="PRK00015.1-3"/>
    <property type="match status" value="1"/>
</dbReference>
<keyword evidence="19" id="KW-1185">Reference proteome</keyword>
<dbReference type="InterPro" id="IPR022898">
    <property type="entry name" value="RNase_HII"/>
</dbReference>
<dbReference type="PANTHER" id="PTHR10954:SF18">
    <property type="entry name" value="RIBONUCLEASE HII"/>
    <property type="match status" value="1"/>
</dbReference>
<dbReference type="InterPro" id="IPR012337">
    <property type="entry name" value="RNaseH-like_sf"/>
</dbReference>
<accession>E3CVQ5</accession>
<comment type="similarity">
    <text evidence="5 14 16">Belongs to the RNase HII family.</text>
</comment>
<keyword evidence="13 14" id="KW-0464">Manganese</keyword>
<name>E3CVQ5_9BACT</name>
<comment type="catalytic activity">
    <reaction evidence="1 14 15 16">
        <text>Endonucleolytic cleavage to 5'-phosphomonoester.</text>
        <dbReference type="EC" id="3.1.26.4"/>
    </reaction>
</comment>
<dbReference type="GO" id="GO:0006298">
    <property type="term" value="P:mismatch repair"/>
    <property type="evidence" value="ECO:0007669"/>
    <property type="project" value="TreeGrafter"/>
</dbReference>
<evidence type="ECO:0000256" key="16">
    <source>
        <dbReference type="RuleBase" id="RU003515"/>
    </source>
</evidence>
<dbReference type="PaxDb" id="584708-Apau_0828"/>
<dbReference type="Pfam" id="PF01351">
    <property type="entry name" value="RNase_HII"/>
    <property type="match status" value="1"/>
</dbReference>
<feature type="domain" description="RNase H type-2" evidence="17">
    <location>
        <begin position="1"/>
        <end position="189"/>
    </location>
</feature>
<evidence type="ECO:0000256" key="8">
    <source>
        <dbReference type="ARBA" id="ARBA00022490"/>
    </source>
</evidence>
<dbReference type="GO" id="GO:0030145">
    <property type="term" value="F:manganese ion binding"/>
    <property type="evidence" value="ECO:0007669"/>
    <property type="project" value="UniProtKB-UniRule"/>
</dbReference>
<keyword evidence="8 14" id="KW-0963">Cytoplasm</keyword>
<comment type="cofactor">
    <cofactor evidence="2">
        <name>Mg(2+)</name>
        <dbReference type="ChEBI" id="CHEBI:18420"/>
    </cofactor>
</comment>
<evidence type="ECO:0000256" key="5">
    <source>
        <dbReference type="ARBA" id="ARBA00007383"/>
    </source>
</evidence>
<dbReference type="EC" id="3.1.26.4" evidence="6 14"/>
<dbReference type="Gene3D" id="3.30.420.10">
    <property type="entry name" value="Ribonuclease H-like superfamily/Ribonuclease H"/>
    <property type="match status" value="1"/>
</dbReference>
<reference evidence="18 19" key="1">
    <citation type="journal article" date="2010" name="Stand. Genomic Sci.">
        <title>Non-contiguous finished genome sequence of Aminomonas paucivorans type strain (GLU-3).</title>
        <authorList>
            <person name="Pitluck S."/>
            <person name="Yasawong M."/>
            <person name="Held B."/>
            <person name="Lapidus A."/>
            <person name="Nolan M."/>
            <person name="Copeland A."/>
            <person name="Lucas S."/>
            <person name="Del Rio T.G."/>
            <person name="Tice H."/>
            <person name="Cheng J.F."/>
            <person name="Chertkov O."/>
            <person name="Goodwin L."/>
            <person name="Tapia R."/>
            <person name="Han C."/>
            <person name="Liolios K."/>
            <person name="Ivanova N."/>
            <person name="Mavromatis K."/>
            <person name="Ovchinnikova G."/>
            <person name="Pati A."/>
            <person name="Chen A."/>
            <person name="Palaniappan K."/>
            <person name="Land M."/>
            <person name="Hauser L."/>
            <person name="Chang Y.J."/>
            <person name="Jeffries C.D."/>
            <person name="Pukall R."/>
            <person name="Spring S."/>
            <person name="Rohde M."/>
            <person name="Sikorski J."/>
            <person name="Goker M."/>
            <person name="Woyke T."/>
            <person name="Bristow J."/>
            <person name="Eisen J.A."/>
            <person name="Markowitz V."/>
            <person name="Hugenholtz P."/>
            <person name="Kyrpides N.C."/>
            <person name="Klenk H.P."/>
        </authorList>
    </citation>
    <scope>NUCLEOTIDE SEQUENCE [LARGE SCALE GENOMIC DNA]</scope>
    <source>
        <strain evidence="18 19">DSM 12260</strain>
    </source>
</reference>
<dbReference type="GO" id="GO:0032299">
    <property type="term" value="C:ribonuclease H2 complex"/>
    <property type="evidence" value="ECO:0007669"/>
    <property type="project" value="TreeGrafter"/>
</dbReference>
<proteinExistence type="inferred from homology"/>
<dbReference type="AlphaFoldDB" id="E3CVQ5"/>
<keyword evidence="12 14" id="KW-0378">Hydrolase</keyword>
<protein>
    <recommendedName>
        <fullName evidence="7 14">Ribonuclease HII</fullName>
        <shortName evidence="14">RNase HII</shortName>
        <ecNumber evidence="6 14">3.1.26.4</ecNumber>
    </recommendedName>
</protein>
<dbReference type="GO" id="GO:0043137">
    <property type="term" value="P:DNA replication, removal of RNA primer"/>
    <property type="evidence" value="ECO:0007669"/>
    <property type="project" value="TreeGrafter"/>
</dbReference>
<evidence type="ECO:0000256" key="13">
    <source>
        <dbReference type="ARBA" id="ARBA00023211"/>
    </source>
</evidence>
<dbReference type="GO" id="GO:0004523">
    <property type="term" value="F:RNA-DNA hybrid ribonuclease activity"/>
    <property type="evidence" value="ECO:0007669"/>
    <property type="project" value="UniProtKB-UniRule"/>
</dbReference>
<dbReference type="GO" id="GO:0005737">
    <property type="term" value="C:cytoplasm"/>
    <property type="evidence" value="ECO:0007669"/>
    <property type="project" value="UniProtKB-SubCell"/>
</dbReference>
<dbReference type="eggNOG" id="COG0164">
    <property type="taxonomic scope" value="Bacteria"/>
</dbReference>
<evidence type="ECO:0000256" key="15">
    <source>
        <dbReference type="PROSITE-ProRule" id="PRU01319"/>
    </source>
</evidence>
<evidence type="ECO:0000256" key="2">
    <source>
        <dbReference type="ARBA" id="ARBA00001946"/>
    </source>
</evidence>
<dbReference type="OrthoDB" id="9803420at2"/>
<evidence type="ECO:0000256" key="14">
    <source>
        <dbReference type="HAMAP-Rule" id="MF_00052"/>
    </source>
</evidence>
<comment type="cofactor">
    <cofactor evidence="14 15">
        <name>Mn(2+)</name>
        <dbReference type="ChEBI" id="CHEBI:29035"/>
    </cofactor>
    <cofactor evidence="14 15">
        <name>Mg(2+)</name>
        <dbReference type="ChEBI" id="CHEBI:18420"/>
    </cofactor>
    <text evidence="14 15">Manganese or magnesium. Binds 1 divalent metal ion per monomer in the absence of substrate. May bind a second metal ion after substrate binding.</text>
</comment>
<dbReference type="PROSITE" id="PS51975">
    <property type="entry name" value="RNASE_H_2"/>
    <property type="match status" value="1"/>
</dbReference>
<feature type="binding site" evidence="14 15">
    <location>
        <position position="7"/>
    </location>
    <ligand>
        <name>a divalent metal cation</name>
        <dbReference type="ChEBI" id="CHEBI:60240"/>
    </ligand>
</feature>
<feature type="binding site" evidence="14 15">
    <location>
        <position position="103"/>
    </location>
    <ligand>
        <name>a divalent metal cation</name>
        <dbReference type="ChEBI" id="CHEBI:60240"/>
    </ligand>
</feature>
<dbReference type="EMBL" id="CM001022">
    <property type="protein sequence ID" value="EFQ23256.1"/>
    <property type="molecule type" value="Genomic_DNA"/>
</dbReference>
<evidence type="ECO:0000313" key="18">
    <source>
        <dbReference type="EMBL" id="EFQ23256.1"/>
    </source>
</evidence>
<dbReference type="SUPFAM" id="SSF53098">
    <property type="entry name" value="Ribonuclease H-like"/>
    <property type="match status" value="1"/>
</dbReference>
<dbReference type="GO" id="GO:0003723">
    <property type="term" value="F:RNA binding"/>
    <property type="evidence" value="ECO:0007669"/>
    <property type="project" value="UniProtKB-UniRule"/>
</dbReference>
<comment type="subcellular location">
    <subcellularLocation>
        <location evidence="4 14">Cytoplasm</location>
    </subcellularLocation>
</comment>
<evidence type="ECO:0000256" key="4">
    <source>
        <dbReference type="ARBA" id="ARBA00004496"/>
    </source>
</evidence>
<evidence type="ECO:0000313" key="19">
    <source>
        <dbReference type="Proteomes" id="UP000005096"/>
    </source>
</evidence>
<gene>
    <name evidence="14" type="primary">rnhB</name>
    <name evidence="18" type="ORF">Apau_0828</name>
</gene>
<dbReference type="PANTHER" id="PTHR10954">
    <property type="entry name" value="RIBONUCLEASE H2 SUBUNIT A"/>
    <property type="match status" value="1"/>
</dbReference>
<evidence type="ECO:0000256" key="6">
    <source>
        <dbReference type="ARBA" id="ARBA00012180"/>
    </source>
</evidence>
<sequence length="189" mass="20211">MIVAGTDEAGRGPLAGPVVAAAAVLTPDQRRRLMQRGLGDSKALTPRRRESLFALMEELGVLWRAQAASAARIDGTNILAASLWAMGRATVALDPPPDLVVVDGNARIPGLSLPQRCLPGGDALVPAVMAASVVAKVLRDRAMESLDRLYPGYGFAKHKGYPTAEHRRALERLGPSPVHRATFRWRPAP</sequence>
<keyword evidence="9 14" id="KW-0540">Nuclease</keyword>
<evidence type="ECO:0000256" key="9">
    <source>
        <dbReference type="ARBA" id="ARBA00022722"/>
    </source>
</evidence>
<keyword evidence="11 14" id="KW-0255">Endonuclease</keyword>
<evidence type="ECO:0000256" key="3">
    <source>
        <dbReference type="ARBA" id="ARBA00004065"/>
    </source>
</evidence>
<comment type="function">
    <text evidence="3 14 16">Endonuclease that specifically degrades the RNA of RNA-DNA hybrids.</text>
</comment>
<dbReference type="InterPro" id="IPR024567">
    <property type="entry name" value="RNase_HII/HIII_dom"/>
</dbReference>
<evidence type="ECO:0000259" key="17">
    <source>
        <dbReference type="PROSITE" id="PS51975"/>
    </source>
</evidence>
<dbReference type="HAMAP" id="MF_00052_B">
    <property type="entry name" value="RNase_HII_B"/>
    <property type="match status" value="1"/>
</dbReference>
<keyword evidence="10 14" id="KW-0479">Metal-binding</keyword>